<dbReference type="EMBL" id="SMCS01000003">
    <property type="protein sequence ID" value="TCV94535.1"/>
    <property type="molecule type" value="Genomic_DNA"/>
</dbReference>
<evidence type="ECO:0000256" key="6">
    <source>
        <dbReference type="ARBA" id="ARBA00023136"/>
    </source>
</evidence>
<evidence type="ECO:0000313" key="14">
    <source>
        <dbReference type="Proteomes" id="UP000295645"/>
    </source>
</evidence>
<dbReference type="InterPro" id="IPR037066">
    <property type="entry name" value="Plug_dom_sf"/>
</dbReference>
<evidence type="ECO:0000256" key="10">
    <source>
        <dbReference type="SAM" id="SignalP"/>
    </source>
</evidence>
<dbReference type="PANTHER" id="PTHR47234">
    <property type="match status" value="1"/>
</dbReference>
<evidence type="ECO:0000256" key="1">
    <source>
        <dbReference type="ARBA" id="ARBA00004571"/>
    </source>
</evidence>
<dbReference type="PANTHER" id="PTHR47234:SF2">
    <property type="entry name" value="TONB-DEPENDENT RECEPTOR"/>
    <property type="match status" value="1"/>
</dbReference>
<accession>A0A4R3YNT5</accession>
<keyword evidence="6 8" id="KW-0472">Membrane</keyword>
<evidence type="ECO:0000256" key="8">
    <source>
        <dbReference type="PROSITE-ProRule" id="PRU01360"/>
    </source>
</evidence>
<dbReference type="Pfam" id="PF00593">
    <property type="entry name" value="TonB_dep_Rec_b-barrel"/>
    <property type="match status" value="1"/>
</dbReference>
<keyword evidence="14" id="KW-1185">Reference proteome</keyword>
<dbReference type="Gene3D" id="2.40.170.20">
    <property type="entry name" value="TonB-dependent receptor, beta-barrel domain"/>
    <property type="match status" value="1"/>
</dbReference>
<keyword evidence="5 9" id="KW-0798">TonB box</keyword>
<name>A0A4R3YNT5_9GAMM</name>
<organism evidence="13 14">
    <name type="scientific">Luteibacter rhizovicinus</name>
    <dbReference type="NCBI Taxonomy" id="242606"/>
    <lineage>
        <taxon>Bacteria</taxon>
        <taxon>Pseudomonadati</taxon>
        <taxon>Pseudomonadota</taxon>
        <taxon>Gammaproteobacteria</taxon>
        <taxon>Lysobacterales</taxon>
        <taxon>Rhodanobacteraceae</taxon>
        <taxon>Luteibacter</taxon>
    </lineage>
</organism>
<evidence type="ECO:0000256" key="4">
    <source>
        <dbReference type="ARBA" id="ARBA00022692"/>
    </source>
</evidence>
<dbReference type="SUPFAM" id="SSF56935">
    <property type="entry name" value="Porins"/>
    <property type="match status" value="1"/>
</dbReference>
<gene>
    <name evidence="13" type="ORF">EC912_10318</name>
</gene>
<evidence type="ECO:0000259" key="12">
    <source>
        <dbReference type="Pfam" id="PF07715"/>
    </source>
</evidence>
<keyword evidence="2 8" id="KW-0813">Transport</keyword>
<dbReference type="Gene3D" id="2.170.130.10">
    <property type="entry name" value="TonB-dependent receptor, plug domain"/>
    <property type="match status" value="1"/>
</dbReference>
<keyword evidence="10" id="KW-0732">Signal</keyword>
<evidence type="ECO:0000256" key="2">
    <source>
        <dbReference type="ARBA" id="ARBA00022448"/>
    </source>
</evidence>
<dbReference type="InterPro" id="IPR039426">
    <property type="entry name" value="TonB-dep_rcpt-like"/>
</dbReference>
<protein>
    <submittedName>
        <fullName evidence="13">Iron complex outermembrane receptor protein</fullName>
    </submittedName>
</protein>
<evidence type="ECO:0000256" key="5">
    <source>
        <dbReference type="ARBA" id="ARBA00023077"/>
    </source>
</evidence>
<dbReference type="GO" id="GO:0009279">
    <property type="term" value="C:cell outer membrane"/>
    <property type="evidence" value="ECO:0007669"/>
    <property type="project" value="UniProtKB-SubCell"/>
</dbReference>
<comment type="subcellular location">
    <subcellularLocation>
        <location evidence="1 8">Cell outer membrane</location>
        <topology evidence="1 8">Multi-pass membrane protein</topology>
    </subcellularLocation>
</comment>
<dbReference type="OrthoDB" id="6276154at2"/>
<dbReference type="CDD" id="cd01347">
    <property type="entry name" value="ligand_gated_channel"/>
    <property type="match status" value="1"/>
</dbReference>
<dbReference type="InterPro" id="IPR000531">
    <property type="entry name" value="Beta-barrel_TonB"/>
</dbReference>
<comment type="caution">
    <text evidence="13">The sequence shown here is derived from an EMBL/GenBank/DDBJ whole genome shotgun (WGS) entry which is preliminary data.</text>
</comment>
<proteinExistence type="inferred from homology"/>
<dbReference type="Pfam" id="PF07715">
    <property type="entry name" value="Plug"/>
    <property type="match status" value="1"/>
</dbReference>
<dbReference type="InterPro" id="IPR036942">
    <property type="entry name" value="Beta-barrel_TonB_sf"/>
</dbReference>
<keyword evidence="4 8" id="KW-0812">Transmembrane</keyword>
<evidence type="ECO:0000256" key="7">
    <source>
        <dbReference type="ARBA" id="ARBA00023237"/>
    </source>
</evidence>
<feature type="chain" id="PRO_5020611106" evidence="10">
    <location>
        <begin position="39"/>
        <end position="952"/>
    </location>
</feature>
<sequence length="952" mass="100705">MKTCSPLRVRFPLRAYRRHSLATAIAFAIACTSVASFAQSAPPPAPAPQDQKGTTELQTITVTGSALPRIDVETPSPVTVITADMIRKSGLTTISDVIRAVSADNSGSIPTSFTAGFAAGSSGVALRGLTVNSTLVLIDGRRAASYALADDGQRSFVDLNTIPTNAIERIDVLKDGASSLYGADAIAGVVNIILKPGYQGAEASASVGTSQHGGGTQKRASVLFGGGDLNKDGYNAYVSVEYQKDDDIRVRQRGFPYNTVDLSRIGGNNLIAGQPSLNLGSTVGTVTPGQLSRPGDVTSGVPNTGAVAQPLGPCGPNGTTLVTGDPNNPGSYCSQNVNQLYSDIAPSIDRRGVYGRFTLKVSDNMQAYIGASYYETKTTVSGLPAQIQAGTPNNTNTIALPATLPDGSLNPNNPFAAAGNAALINYGFPGILGGAVNDNHNFRLVGGLTGTFGEWNYDTALVLNHTSLDVTNFGFLNYNQLISAVTNGTYNFLNPSANSQALIAALAPPLKKTSTSDLQSIDFRLSRSLMDLKGGQLGLATGIDIRREAQDDPDLNPNLAAQGLGIAHTRGKRTVSGVYAEIDAPFLESLEVDLSGRFDHYSDFGNNFSPKIGFKWKPIEELAFRGTFSKGFRAPSFAENGSSAAEGFTLYTPPADFQNQHGNSGYVQPYGLAFLTSANPNIKPERSKSYTFGILYQPIPQLSASLDYYAIKKTGVIAQQSSNAILDAYYAGLPLPAGSSITVDGPDPAAPTALPRPLIVAAPYVNQNALKTEGIDLDLKGNFDFSENVHFTSEIQLTKILSWKLILQDGTELQFVGTHGPYQLSSGAGTPRYRGSWANSVSFGKATVTATAYYTSGLKFTVPDITSGCFSTNTLTGADFPASCHMSSFTDVDLTGSYDFTPKLSVNASVMNIFDRKAPLDPINYAAINYNPTYAMNGVIGRFYSLGVRVKF</sequence>
<comment type="similarity">
    <text evidence="8 9">Belongs to the TonB-dependent receptor family.</text>
</comment>
<feature type="signal peptide" evidence="10">
    <location>
        <begin position="1"/>
        <end position="38"/>
    </location>
</feature>
<evidence type="ECO:0000256" key="3">
    <source>
        <dbReference type="ARBA" id="ARBA00022452"/>
    </source>
</evidence>
<dbReference type="PROSITE" id="PS51257">
    <property type="entry name" value="PROKAR_LIPOPROTEIN"/>
    <property type="match status" value="1"/>
</dbReference>
<dbReference type="InterPro" id="IPR012910">
    <property type="entry name" value="Plug_dom"/>
</dbReference>
<dbReference type="PROSITE" id="PS52016">
    <property type="entry name" value="TONB_DEPENDENT_REC_3"/>
    <property type="match status" value="1"/>
</dbReference>
<evidence type="ECO:0000256" key="9">
    <source>
        <dbReference type="RuleBase" id="RU003357"/>
    </source>
</evidence>
<dbReference type="RefSeq" id="WP_132142942.1">
    <property type="nucleotide sequence ID" value="NZ_SMCS01000003.1"/>
</dbReference>
<keyword evidence="13" id="KW-0675">Receptor</keyword>
<keyword evidence="3 8" id="KW-1134">Transmembrane beta strand</keyword>
<feature type="domain" description="TonB-dependent receptor plug" evidence="12">
    <location>
        <begin position="73"/>
        <end position="189"/>
    </location>
</feature>
<evidence type="ECO:0000313" key="13">
    <source>
        <dbReference type="EMBL" id="TCV94535.1"/>
    </source>
</evidence>
<reference evidence="13 14" key="1">
    <citation type="submission" date="2019-03" db="EMBL/GenBank/DDBJ databases">
        <title>Above-ground endophytic microbial communities from plants in different locations in the United States.</title>
        <authorList>
            <person name="Frank C."/>
        </authorList>
    </citation>
    <scope>NUCLEOTIDE SEQUENCE [LARGE SCALE GENOMIC DNA]</scope>
    <source>
        <strain evidence="13 14">LP_13_YM</strain>
    </source>
</reference>
<dbReference type="Proteomes" id="UP000295645">
    <property type="component" value="Unassembled WGS sequence"/>
</dbReference>
<evidence type="ECO:0000259" key="11">
    <source>
        <dbReference type="Pfam" id="PF00593"/>
    </source>
</evidence>
<keyword evidence="7 8" id="KW-0998">Cell outer membrane</keyword>
<feature type="domain" description="TonB-dependent receptor-like beta-barrel" evidence="11">
    <location>
        <begin position="408"/>
        <end position="913"/>
    </location>
</feature>
<dbReference type="AlphaFoldDB" id="A0A4R3YNT5"/>